<proteinExistence type="predicted"/>
<accession>A0ABD4ANG5</accession>
<name>A0ABD4ANG5_9BURK</name>
<organism evidence="2 3">
    <name type="scientific">Burkholderia contaminans LMG 23361</name>
    <dbReference type="NCBI Taxonomy" id="1334628"/>
    <lineage>
        <taxon>Bacteria</taxon>
        <taxon>Pseudomonadati</taxon>
        <taxon>Pseudomonadota</taxon>
        <taxon>Betaproteobacteria</taxon>
        <taxon>Burkholderiales</taxon>
        <taxon>Burkholderiaceae</taxon>
        <taxon>Burkholderia</taxon>
        <taxon>Burkholderia cepacia complex</taxon>
    </lineage>
</organism>
<keyword evidence="1" id="KW-0472">Membrane</keyword>
<dbReference type="Proteomes" id="UP000034400">
    <property type="component" value="Unassembled WGS sequence"/>
</dbReference>
<dbReference type="EMBL" id="LASD01000012">
    <property type="protein sequence ID" value="KKL34575.1"/>
    <property type="molecule type" value="Genomic_DNA"/>
</dbReference>
<sequence length="172" mass="18960">MSRFFEGRAKKNPRINTLDIPFVAMRIIRAIAFNCPAHRSDTMRRPVKRALVAIAVMFTLIFSQLWISAYACTTVTGDARGTSSMVSAIPANSHGDLQDHHVGVTCHAHCDNSAQPDHADQPVPAPLVWLPLIWGHSSILTLALQPDRPAHVEPLLVSAPPPSRILFQVFRT</sequence>
<protein>
    <submittedName>
        <fullName evidence="2">Uncharacterized protein</fullName>
    </submittedName>
</protein>
<keyword evidence="1" id="KW-0812">Transmembrane</keyword>
<gene>
    <name evidence="2" type="ORF">WR31_28305</name>
</gene>
<comment type="caution">
    <text evidence="2">The sequence shown here is derived from an EMBL/GenBank/DDBJ whole genome shotgun (WGS) entry which is preliminary data.</text>
</comment>
<evidence type="ECO:0000313" key="2">
    <source>
        <dbReference type="EMBL" id="KKL34575.1"/>
    </source>
</evidence>
<evidence type="ECO:0000313" key="3">
    <source>
        <dbReference type="Proteomes" id="UP000034400"/>
    </source>
</evidence>
<evidence type="ECO:0000256" key="1">
    <source>
        <dbReference type="SAM" id="Phobius"/>
    </source>
</evidence>
<feature type="transmembrane region" description="Helical" evidence="1">
    <location>
        <begin position="50"/>
        <end position="71"/>
    </location>
</feature>
<reference evidence="2 3" key="1">
    <citation type="submission" date="2015-03" db="EMBL/GenBank/DDBJ databases">
        <title>Draft genome sequences of the Burkholderia contaminans strains LMG 23361 and FFH2055 and Burkholderia cenocepacia K56-2.</title>
        <authorList>
            <person name="Bloodworth R.A."/>
            <person name="Selin C."/>
            <person name="Lopez De Volder M.A."/>
            <person name="Degrossi J."/>
            <person name="Drevinek P."/>
            <person name="Galanternik L."/>
            <person name="Cardona S.T."/>
        </authorList>
    </citation>
    <scope>NUCLEOTIDE SEQUENCE [LARGE SCALE GENOMIC DNA]</scope>
    <source>
        <strain evidence="2 3">LMG 23361</strain>
    </source>
</reference>
<keyword evidence="1" id="KW-1133">Transmembrane helix</keyword>
<dbReference type="AlphaFoldDB" id="A0ABD4ANG5"/>